<feature type="compositionally biased region" description="Basic and acidic residues" evidence="1">
    <location>
        <begin position="172"/>
        <end position="208"/>
    </location>
</feature>
<dbReference type="RefSeq" id="XP_001324412.1">
    <property type="nucleotide sequence ID" value="XM_001324377.1"/>
</dbReference>
<dbReference type="SMART" id="SM01233">
    <property type="entry name" value="HABP4_PAI-RBP1"/>
    <property type="match status" value="1"/>
</dbReference>
<accession>A2E5A9</accession>
<feature type="region of interest" description="Disordered" evidence="1">
    <location>
        <begin position="1"/>
        <end position="89"/>
    </location>
</feature>
<feature type="region of interest" description="Disordered" evidence="1">
    <location>
        <begin position="135"/>
        <end position="269"/>
    </location>
</feature>
<protein>
    <recommendedName>
        <fullName evidence="2">Hyaluronan/mRNA-binding protein domain-containing protein</fullName>
    </recommendedName>
</protein>
<reference evidence="3" key="2">
    <citation type="journal article" date="2007" name="Science">
        <title>Draft genome sequence of the sexually transmitted pathogen Trichomonas vaginalis.</title>
        <authorList>
            <person name="Carlton J.M."/>
            <person name="Hirt R.P."/>
            <person name="Silva J.C."/>
            <person name="Delcher A.L."/>
            <person name="Schatz M."/>
            <person name="Zhao Q."/>
            <person name="Wortman J.R."/>
            <person name="Bidwell S.L."/>
            <person name="Alsmark U.C.M."/>
            <person name="Besteiro S."/>
            <person name="Sicheritz-Ponten T."/>
            <person name="Noel C.J."/>
            <person name="Dacks J.B."/>
            <person name="Foster P.G."/>
            <person name="Simillion C."/>
            <person name="Van de Peer Y."/>
            <person name="Miranda-Saavedra D."/>
            <person name="Barton G.J."/>
            <person name="Westrop G.D."/>
            <person name="Mueller S."/>
            <person name="Dessi D."/>
            <person name="Fiori P.L."/>
            <person name="Ren Q."/>
            <person name="Paulsen I."/>
            <person name="Zhang H."/>
            <person name="Bastida-Corcuera F.D."/>
            <person name="Simoes-Barbosa A."/>
            <person name="Brown M.T."/>
            <person name="Hayes R.D."/>
            <person name="Mukherjee M."/>
            <person name="Okumura C.Y."/>
            <person name="Schneider R."/>
            <person name="Smith A.J."/>
            <person name="Vanacova S."/>
            <person name="Villalvazo M."/>
            <person name="Haas B.J."/>
            <person name="Pertea M."/>
            <person name="Feldblyum T.V."/>
            <person name="Utterback T.R."/>
            <person name="Shu C.L."/>
            <person name="Osoegawa K."/>
            <person name="de Jong P.J."/>
            <person name="Hrdy I."/>
            <person name="Horvathova L."/>
            <person name="Zubacova Z."/>
            <person name="Dolezal P."/>
            <person name="Malik S.B."/>
            <person name="Logsdon J.M. Jr."/>
            <person name="Henze K."/>
            <person name="Gupta A."/>
            <person name="Wang C.C."/>
            <person name="Dunne R.L."/>
            <person name="Upcroft J.A."/>
            <person name="Upcroft P."/>
            <person name="White O."/>
            <person name="Salzberg S.L."/>
            <person name="Tang P."/>
            <person name="Chiu C.-H."/>
            <person name="Lee Y.-S."/>
            <person name="Embley T.M."/>
            <person name="Coombs G.H."/>
            <person name="Mottram J.C."/>
            <person name="Tachezy J."/>
            <person name="Fraser-Liggett C.M."/>
            <person name="Johnson P.J."/>
        </authorList>
    </citation>
    <scope>NUCLEOTIDE SEQUENCE [LARGE SCALE GENOMIC DNA]</scope>
    <source>
        <strain evidence="3">G3</strain>
    </source>
</reference>
<dbReference type="KEGG" id="tva:4770151"/>
<dbReference type="OrthoDB" id="10603943at2759"/>
<organism evidence="3 4">
    <name type="scientific">Trichomonas vaginalis (strain ATCC PRA-98 / G3)</name>
    <dbReference type="NCBI Taxonomy" id="412133"/>
    <lineage>
        <taxon>Eukaryota</taxon>
        <taxon>Metamonada</taxon>
        <taxon>Parabasalia</taxon>
        <taxon>Trichomonadida</taxon>
        <taxon>Trichomonadidae</taxon>
        <taxon>Trichomonas</taxon>
    </lineage>
</organism>
<evidence type="ECO:0000256" key="1">
    <source>
        <dbReference type="SAM" id="MobiDB-lite"/>
    </source>
</evidence>
<reference evidence="3" key="1">
    <citation type="submission" date="2006-10" db="EMBL/GenBank/DDBJ databases">
        <authorList>
            <person name="Amadeo P."/>
            <person name="Zhao Q."/>
            <person name="Wortman J."/>
            <person name="Fraser-Liggett C."/>
            <person name="Carlton J."/>
        </authorList>
    </citation>
    <scope>NUCLEOTIDE SEQUENCE</scope>
    <source>
        <strain evidence="3">G3</strain>
    </source>
</reference>
<dbReference type="EMBL" id="DS113306">
    <property type="protein sequence ID" value="EAY12189.1"/>
    <property type="molecule type" value="Genomic_DNA"/>
</dbReference>
<name>A2E5A9_TRIV3</name>
<feature type="compositionally biased region" description="Basic and acidic residues" evidence="1">
    <location>
        <begin position="56"/>
        <end position="73"/>
    </location>
</feature>
<feature type="compositionally biased region" description="Basic and acidic residues" evidence="1">
    <location>
        <begin position="10"/>
        <end position="46"/>
    </location>
</feature>
<sequence length="269" mass="30749">MSNPFAILADYRKEGPAVPEREKIVRQKDRHESGTGRRDKTKREGRGMSNWGQPGDEAKPATKREQRVAKEEADAAAEPVEEQEEAKPQFVAASQFFDNDEDEEVVGVPQKATKADKAVDNKYLQIMTLEAKKHAVVKEEQEEDENVLETQFLTTEQARAQRAAQQNKGHPQKRDFHGPRRNTDRKPRQERPERKEGEAPKAEGEAPQRKFARTPRNQGEAPKGERPQRQQRRDDAKKPRDQRPGNVQHQRNAAQNKVGRLDISNFPSL</sequence>
<dbReference type="Proteomes" id="UP000001542">
    <property type="component" value="Unassembled WGS sequence"/>
</dbReference>
<gene>
    <name evidence="3" type="ORF">TVAG_003950</name>
</gene>
<feature type="compositionally biased region" description="Polar residues" evidence="1">
    <location>
        <begin position="245"/>
        <end position="255"/>
    </location>
</feature>
<feature type="domain" description="Hyaluronan/mRNA-binding protein" evidence="2">
    <location>
        <begin position="25"/>
        <end position="144"/>
    </location>
</feature>
<feature type="compositionally biased region" description="Basic and acidic residues" evidence="1">
    <location>
        <begin position="222"/>
        <end position="243"/>
    </location>
</feature>
<dbReference type="AlphaFoldDB" id="A2E5A9"/>
<dbReference type="OMA" id="NNTRNQR"/>
<proteinExistence type="predicted"/>
<evidence type="ECO:0000313" key="3">
    <source>
        <dbReference type="EMBL" id="EAY12189.1"/>
    </source>
</evidence>
<feature type="compositionally biased region" description="Low complexity" evidence="1">
    <location>
        <begin position="157"/>
        <end position="166"/>
    </location>
</feature>
<dbReference type="InParanoid" id="A2E5A9"/>
<keyword evidence="4" id="KW-1185">Reference proteome</keyword>
<dbReference type="InterPro" id="IPR006861">
    <property type="entry name" value="HABP4_PAIRBP1-bd"/>
</dbReference>
<evidence type="ECO:0000313" key="4">
    <source>
        <dbReference type="Proteomes" id="UP000001542"/>
    </source>
</evidence>
<dbReference type="VEuPathDB" id="TrichDB:TVAG_003950"/>
<dbReference type="VEuPathDB" id="TrichDB:TVAGG3_0476320"/>
<evidence type="ECO:0000259" key="2">
    <source>
        <dbReference type="SMART" id="SM01233"/>
    </source>
</evidence>